<evidence type="ECO:0000313" key="1">
    <source>
        <dbReference type="EMBL" id="SOR32480.1"/>
    </source>
</evidence>
<accession>A0A2N9AYT7</accession>
<dbReference type="EMBL" id="LT962688">
    <property type="protein sequence ID" value="SOR32480.1"/>
    <property type="molecule type" value="Genomic_DNA"/>
</dbReference>
<name>A0A2N9AYT7_METEX</name>
<gene>
    <name evidence="1" type="ORF">TK0001_5921</name>
</gene>
<reference evidence="2" key="1">
    <citation type="submission" date="2017-10" db="EMBL/GenBank/DDBJ databases">
        <authorList>
            <person name="Regsiter A."/>
            <person name="William W."/>
        </authorList>
    </citation>
    <scope>NUCLEOTIDE SEQUENCE [LARGE SCALE GENOMIC DNA]</scope>
</reference>
<sequence length="178" mass="20143">MGSGREYTLLRASLERLQGTRYTTNIQPDGGFGAEQTFTLIEDVTVGDSRGHLEVRLSGWLQAAVEERRVLQLSAAYLTIPGNYERWLYRVVRKHVGQQPYFQMSVSTLWGKSGKGSPLPRFKYELRKVIEANALPDYGVYWLDRGKQEALVAMGPRPGAFETKRRTASADTARGEWE</sequence>
<proteinExistence type="predicted"/>
<dbReference type="Proteomes" id="UP000233769">
    <property type="component" value="Chromosome tk0001"/>
</dbReference>
<organism evidence="1 2">
    <name type="scientific">Methylorubrum extorquens</name>
    <name type="common">Methylobacterium dichloromethanicum</name>
    <name type="synonym">Methylobacterium extorquens</name>
    <dbReference type="NCBI Taxonomy" id="408"/>
    <lineage>
        <taxon>Bacteria</taxon>
        <taxon>Pseudomonadati</taxon>
        <taxon>Pseudomonadota</taxon>
        <taxon>Alphaproteobacteria</taxon>
        <taxon>Hyphomicrobiales</taxon>
        <taxon>Methylobacteriaceae</taxon>
        <taxon>Methylorubrum</taxon>
    </lineage>
</organism>
<dbReference type="InterPro" id="IPR018777">
    <property type="entry name" value="Replication_initiator_prot_A"/>
</dbReference>
<dbReference type="Pfam" id="PF10134">
    <property type="entry name" value="RPA"/>
    <property type="match status" value="1"/>
</dbReference>
<protein>
    <submittedName>
        <fullName evidence="1">Uncharacterized protein</fullName>
    </submittedName>
</protein>
<evidence type="ECO:0000313" key="2">
    <source>
        <dbReference type="Proteomes" id="UP000233769"/>
    </source>
</evidence>
<dbReference type="AlphaFoldDB" id="A0A2N9AYT7"/>